<keyword evidence="6" id="KW-0677">Repeat</keyword>
<dbReference type="GO" id="GO:0005634">
    <property type="term" value="C:nucleus"/>
    <property type="evidence" value="ECO:0000318"/>
    <property type="project" value="GO_Central"/>
</dbReference>
<comment type="function">
    <text evidence="1">May be involved in transcriptional regulation.</text>
</comment>
<keyword evidence="11" id="KW-0238">DNA-binding</keyword>
<keyword evidence="4" id="KW-1017">Isopeptide bond</keyword>
<dbReference type="InterPro" id="IPR013087">
    <property type="entry name" value="Znf_C2H2_type"/>
</dbReference>
<keyword evidence="12" id="KW-0804">Transcription</keyword>
<dbReference type="Pfam" id="PF00096">
    <property type="entry name" value="zf-C2H2"/>
    <property type="match status" value="6"/>
</dbReference>
<reference evidence="14" key="2">
    <citation type="submission" date="2022-06" db="UniProtKB">
        <authorList>
            <consortium name="EnsemblMetazoa"/>
        </authorList>
    </citation>
    <scope>IDENTIFICATION</scope>
    <source>
        <strain evidence="14">PS312</strain>
    </source>
</reference>
<dbReference type="Gene3D" id="3.30.160.60">
    <property type="entry name" value="Classic Zinc Finger"/>
    <property type="match status" value="6"/>
</dbReference>
<comment type="similarity">
    <text evidence="3">Belongs to the krueppel C2H2-type zinc-finger protein family.</text>
</comment>
<evidence type="ECO:0000256" key="5">
    <source>
        <dbReference type="ARBA" id="ARBA00022723"/>
    </source>
</evidence>
<evidence type="ECO:0000313" key="15">
    <source>
        <dbReference type="Proteomes" id="UP000005239"/>
    </source>
</evidence>
<proteinExistence type="inferred from homology"/>
<keyword evidence="13" id="KW-0539">Nucleus</keyword>
<dbReference type="Proteomes" id="UP000005239">
    <property type="component" value="Unassembled WGS sequence"/>
</dbReference>
<evidence type="ECO:0000256" key="12">
    <source>
        <dbReference type="ARBA" id="ARBA00023163"/>
    </source>
</evidence>
<evidence type="ECO:0000256" key="10">
    <source>
        <dbReference type="ARBA" id="ARBA00023015"/>
    </source>
</evidence>
<dbReference type="PROSITE" id="PS50157">
    <property type="entry name" value="ZINC_FINGER_C2H2_2"/>
    <property type="match status" value="8"/>
</dbReference>
<evidence type="ECO:0000256" key="6">
    <source>
        <dbReference type="ARBA" id="ARBA00022737"/>
    </source>
</evidence>
<accession>A0A8R1UT65</accession>
<organism evidence="14 15">
    <name type="scientific">Pristionchus pacificus</name>
    <name type="common">Parasitic nematode worm</name>
    <dbReference type="NCBI Taxonomy" id="54126"/>
    <lineage>
        <taxon>Eukaryota</taxon>
        <taxon>Metazoa</taxon>
        <taxon>Ecdysozoa</taxon>
        <taxon>Nematoda</taxon>
        <taxon>Chromadorea</taxon>
        <taxon>Rhabditida</taxon>
        <taxon>Rhabditina</taxon>
        <taxon>Diplogasteromorpha</taxon>
        <taxon>Diplogasteroidea</taxon>
        <taxon>Neodiplogasteridae</taxon>
        <taxon>Pristionchus</taxon>
    </lineage>
</organism>
<keyword evidence="7" id="KW-0863">Zinc-finger</keyword>
<evidence type="ECO:0000256" key="4">
    <source>
        <dbReference type="ARBA" id="ARBA00022499"/>
    </source>
</evidence>
<dbReference type="PROSITE" id="PS00028">
    <property type="entry name" value="ZINC_FINGER_C2H2_1"/>
    <property type="match status" value="9"/>
</dbReference>
<keyword evidence="9" id="KW-0832">Ubl conjugation</keyword>
<evidence type="ECO:0000256" key="1">
    <source>
        <dbReference type="ARBA" id="ARBA00003767"/>
    </source>
</evidence>
<keyword evidence="5" id="KW-0479">Metal-binding</keyword>
<dbReference type="GO" id="GO:0008270">
    <property type="term" value="F:zinc ion binding"/>
    <property type="evidence" value="ECO:0007669"/>
    <property type="project" value="UniProtKB-KW"/>
</dbReference>
<evidence type="ECO:0000256" key="7">
    <source>
        <dbReference type="ARBA" id="ARBA00022771"/>
    </source>
</evidence>
<dbReference type="FunFam" id="3.30.160.60:FF:000322">
    <property type="entry name" value="GDNF-inducible zinc finger protein 1"/>
    <property type="match status" value="2"/>
</dbReference>
<comment type="subcellular location">
    <subcellularLocation>
        <location evidence="2">Nucleus</location>
    </subcellularLocation>
</comment>
<dbReference type="PANTHER" id="PTHR24379">
    <property type="entry name" value="KRAB AND ZINC FINGER DOMAIN-CONTAINING"/>
    <property type="match status" value="1"/>
</dbReference>
<protein>
    <submittedName>
        <fullName evidence="14">Zinc finger protein</fullName>
    </submittedName>
</protein>
<dbReference type="GO" id="GO:0006357">
    <property type="term" value="P:regulation of transcription by RNA polymerase II"/>
    <property type="evidence" value="ECO:0000318"/>
    <property type="project" value="GO_Central"/>
</dbReference>
<accession>A0A2A6CVQ1</accession>
<gene>
    <name evidence="14" type="primary">WBGene00274857</name>
</gene>
<dbReference type="SMART" id="SM00355">
    <property type="entry name" value="ZnF_C2H2"/>
    <property type="match status" value="10"/>
</dbReference>
<keyword evidence="10" id="KW-0805">Transcription regulation</keyword>
<keyword evidence="8" id="KW-0862">Zinc</keyword>
<reference evidence="15" key="1">
    <citation type="journal article" date="2008" name="Nat. Genet.">
        <title>The Pristionchus pacificus genome provides a unique perspective on nematode lifestyle and parasitism.</title>
        <authorList>
            <person name="Dieterich C."/>
            <person name="Clifton S.W."/>
            <person name="Schuster L.N."/>
            <person name="Chinwalla A."/>
            <person name="Delehaunty K."/>
            <person name="Dinkelacker I."/>
            <person name="Fulton L."/>
            <person name="Fulton R."/>
            <person name="Godfrey J."/>
            <person name="Minx P."/>
            <person name="Mitreva M."/>
            <person name="Roeseler W."/>
            <person name="Tian H."/>
            <person name="Witte H."/>
            <person name="Yang S.P."/>
            <person name="Wilson R.K."/>
            <person name="Sommer R.J."/>
        </authorList>
    </citation>
    <scope>NUCLEOTIDE SEQUENCE [LARGE SCALE GENOMIC DNA]</scope>
    <source>
        <strain evidence="15">PS312</strain>
    </source>
</reference>
<dbReference type="SUPFAM" id="SSF57667">
    <property type="entry name" value="beta-beta-alpha zinc fingers"/>
    <property type="match status" value="6"/>
</dbReference>
<evidence type="ECO:0000313" key="14">
    <source>
        <dbReference type="EnsemblMetazoa" id="PPA36488.1"/>
    </source>
</evidence>
<dbReference type="OrthoDB" id="6664951at2759"/>
<evidence type="ECO:0000256" key="9">
    <source>
        <dbReference type="ARBA" id="ARBA00022843"/>
    </source>
</evidence>
<dbReference type="GO" id="GO:0003677">
    <property type="term" value="F:DNA binding"/>
    <property type="evidence" value="ECO:0007669"/>
    <property type="project" value="UniProtKB-KW"/>
</dbReference>
<sequence>MIFSDNEESKPINCDMCKKRFRDAHSLQKHNNIHLSDDDPRKIRFECDICHKFLTERGALLTHKRIHMDDEEERFPFKCDECGKRFTQSSNFKRHKIQHHSKTERESFECDICGKRVTTKGSLVAHKLTHVVVSRLYLKYRYIEDENMLENDFEFAFQIIQESSIQVLRNSNLKTNNICNKKEIIVIFEIVTLEPVIDRPYKCDMCTAAYTMPWALKMHKQKDHVNNGKQTTNGTDNLSKWPNSRIGEATSRKFQCVFCNKIKRSLQSHCRTTHDNDEEAKRPFKCEQCGQRYTQSQHLQKHRNTHLATEDPQKITFQCDKCDKKYHWKEALMRHKRSHLEDEEARKPYKCQECGKRFSSTGGLQSHLNKHLCEFCRTFKMEDFVSAADDPRKQKFQCKICGIFLTDRSGLRRHLITHNDWKNAESRNTGNFK</sequence>
<dbReference type="InterPro" id="IPR036236">
    <property type="entry name" value="Znf_C2H2_sf"/>
</dbReference>
<name>A0A2A6CVQ1_PRIPA</name>
<dbReference type="AlphaFoldDB" id="A0A2A6CVQ1"/>
<keyword evidence="15" id="KW-1185">Reference proteome</keyword>
<evidence type="ECO:0000256" key="3">
    <source>
        <dbReference type="ARBA" id="ARBA00006991"/>
    </source>
</evidence>
<dbReference type="EnsemblMetazoa" id="PPA36488.1">
    <property type="protein sequence ID" value="PPA36488.1"/>
    <property type="gene ID" value="WBGene00274857"/>
</dbReference>
<dbReference type="FunFam" id="3.30.160.60:FF:000247">
    <property type="entry name" value="Zinc finger protein 236"/>
    <property type="match status" value="1"/>
</dbReference>
<dbReference type="PANTHER" id="PTHR24379:SF121">
    <property type="entry name" value="C2H2-TYPE DOMAIN-CONTAINING PROTEIN"/>
    <property type="match status" value="1"/>
</dbReference>
<evidence type="ECO:0000256" key="13">
    <source>
        <dbReference type="ARBA" id="ARBA00023242"/>
    </source>
</evidence>
<evidence type="ECO:0000256" key="2">
    <source>
        <dbReference type="ARBA" id="ARBA00004123"/>
    </source>
</evidence>
<evidence type="ECO:0000256" key="11">
    <source>
        <dbReference type="ARBA" id="ARBA00023125"/>
    </source>
</evidence>
<evidence type="ECO:0000256" key="8">
    <source>
        <dbReference type="ARBA" id="ARBA00022833"/>
    </source>
</evidence>